<dbReference type="InterPro" id="IPR012042">
    <property type="entry name" value="NeuTTM/CthTTM-like"/>
</dbReference>
<dbReference type="InterPro" id="IPR023577">
    <property type="entry name" value="CYTH_domain"/>
</dbReference>
<dbReference type="PANTHER" id="PTHR40114">
    <property type="entry name" value="SLR0698 PROTEIN"/>
    <property type="match status" value="1"/>
</dbReference>
<dbReference type="CDD" id="cd07891">
    <property type="entry name" value="CYTH-like_CthTTM-like_1"/>
    <property type="match status" value="1"/>
</dbReference>
<dbReference type="PANTHER" id="PTHR40114:SF1">
    <property type="entry name" value="SLR0698 PROTEIN"/>
    <property type="match status" value="1"/>
</dbReference>
<evidence type="ECO:0000259" key="2">
    <source>
        <dbReference type="PROSITE" id="PS51707"/>
    </source>
</evidence>
<dbReference type="SUPFAM" id="SSF55154">
    <property type="entry name" value="CYTH-like phosphatases"/>
    <property type="match status" value="1"/>
</dbReference>
<dbReference type="STRING" id="1544798.LH29_20660"/>
<dbReference type="Gene3D" id="2.40.320.10">
    <property type="entry name" value="Hypothetical Protein Pfu-838710-001"/>
    <property type="match status" value="1"/>
</dbReference>
<dbReference type="EMBL" id="JRHC01000006">
    <property type="protein sequence ID" value="KJF42210.1"/>
    <property type="molecule type" value="Genomic_DNA"/>
</dbReference>
<dbReference type="PIRSF" id="PIRSF016487">
    <property type="entry name" value="CYTH_UCP016487"/>
    <property type="match status" value="1"/>
</dbReference>
<dbReference type="InterPro" id="IPR033469">
    <property type="entry name" value="CYTH-like_dom_sf"/>
</dbReference>
<dbReference type="SMART" id="SM01118">
    <property type="entry name" value="CYTH"/>
    <property type="match status" value="1"/>
</dbReference>
<gene>
    <name evidence="3" type="ORF">LH29_20660</name>
</gene>
<comment type="caution">
    <text evidence="3">The sequence shown here is derived from an EMBL/GenBank/DDBJ whole genome shotgun (WGS) entry which is preliminary data.</text>
</comment>
<evidence type="ECO:0000313" key="4">
    <source>
        <dbReference type="Proteomes" id="UP000032544"/>
    </source>
</evidence>
<reference evidence="3 4" key="1">
    <citation type="submission" date="2014-09" db="EMBL/GenBank/DDBJ databases">
        <title>Draft Genome Sequence of Draconibacterium sp. JN14CK-3.</title>
        <authorList>
            <person name="Dong C."/>
            <person name="Lai Q."/>
            <person name="Shao Z."/>
        </authorList>
    </citation>
    <scope>NUCLEOTIDE SEQUENCE [LARGE SCALE GENOMIC DNA]</scope>
    <source>
        <strain evidence="3 4">JN14CK-3</strain>
    </source>
</reference>
<feature type="domain" description="CYTH" evidence="2">
    <location>
        <begin position="1"/>
        <end position="146"/>
    </location>
</feature>
<dbReference type="RefSeq" id="WP_045032995.1">
    <property type="nucleotide sequence ID" value="NZ_JRHC01000006.1"/>
</dbReference>
<keyword evidence="4" id="KW-1185">Reference proteome</keyword>
<evidence type="ECO:0000313" key="3">
    <source>
        <dbReference type="EMBL" id="KJF42210.1"/>
    </source>
</evidence>
<protein>
    <submittedName>
        <fullName evidence="3">Adenylate cyclase</fullName>
    </submittedName>
</protein>
<dbReference type="AlphaFoldDB" id="A0A0D8J5J5"/>
<dbReference type="Proteomes" id="UP000032544">
    <property type="component" value="Unassembled WGS sequence"/>
</dbReference>
<evidence type="ECO:0000256" key="1">
    <source>
        <dbReference type="PIRSR" id="PIRSR016487-1"/>
    </source>
</evidence>
<dbReference type="Pfam" id="PF01928">
    <property type="entry name" value="CYTH"/>
    <property type="match status" value="1"/>
</dbReference>
<organism evidence="3 4">
    <name type="scientific">Draconibacterium sediminis</name>
    <dbReference type="NCBI Taxonomy" id="1544798"/>
    <lineage>
        <taxon>Bacteria</taxon>
        <taxon>Pseudomonadati</taxon>
        <taxon>Bacteroidota</taxon>
        <taxon>Bacteroidia</taxon>
        <taxon>Marinilabiliales</taxon>
        <taxon>Prolixibacteraceae</taxon>
        <taxon>Draconibacterium</taxon>
    </lineage>
</organism>
<accession>A0A0D8J5J5</accession>
<dbReference type="PATRIC" id="fig|1544798.3.peg.4308"/>
<name>A0A0D8J5J5_9BACT</name>
<dbReference type="PROSITE" id="PS51707">
    <property type="entry name" value="CYTH"/>
    <property type="match status" value="1"/>
</dbReference>
<proteinExistence type="predicted"/>
<feature type="active site" description="Proton acceptor" evidence="1">
    <location>
        <position position="28"/>
    </location>
</feature>
<sequence length="152" mass="17925">MIEIERKFLVDTNLWCPKDSGNPIVQGYLSTDKERVVRVRIKGDKAWLTIKGKTQGISRIEMEYEIPVKEAEILMQLCHDHPVRKKRFVEQIHGMTWEIDVFEDMNAGLVLAEVELSNENEEIELPNWVTHEVSTDHRYFNAWLSEHPYSTW</sequence>